<organism evidence="9 10">
    <name type="scientific">Anaeramoeba ignava</name>
    <name type="common">Anaerobic marine amoeba</name>
    <dbReference type="NCBI Taxonomy" id="1746090"/>
    <lineage>
        <taxon>Eukaryota</taxon>
        <taxon>Metamonada</taxon>
        <taxon>Anaeramoebidae</taxon>
        <taxon>Anaeramoeba</taxon>
    </lineage>
</organism>
<keyword evidence="4 6" id="KW-0689">Ribosomal protein</keyword>
<proteinExistence type="inferred from homology"/>
<keyword evidence="5 6" id="KW-0687">Ribonucleoprotein</keyword>
<comment type="similarity">
    <text evidence="1 6">Belongs to the eukaryotic ribosomal protein eS4 family.</text>
</comment>
<feature type="domain" description="KOW" evidence="8">
    <location>
        <begin position="174"/>
        <end position="201"/>
    </location>
</feature>
<evidence type="ECO:0000256" key="5">
    <source>
        <dbReference type="ARBA" id="ARBA00023274"/>
    </source>
</evidence>
<dbReference type="GO" id="GO:0019843">
    <property type="term" value="F:rRNA binding"/>
    <property type="evidence" value="ECO:0007669"/>
    <property type="project" value="UniProtKB-UniRule"/>
</dbReference>
<dbReference type="InterPro" id="IPR014722">
    <property type="entry name" value="Rib_uL2_dom2"/>
</dbReference>
<feature type="domain" description="RNA-binding S4" evidence="7">
    <location>
        <begin position="42"/>
        <end position="106"/>
    </location>
</feature>
<dbReference type="Proteomes" id="UP001149090">
    <property type="component" value="Unassembled WGS sequence"/>
</dbReference>
<dbReference type="InterPro" id="IPR038237">
    <property type="entry name" value="Ribosomal_eS4_central_sf"/>
</dbReference>
<dbReference type="EMBL" id="JAPDFW010000125">
    <property type="protein sequence ID" value="KAJ5067855.1"/>
    <property type="molecule type" value="Genomic_DNA"/>
</dbReference>
<dbReference type="InterPro" id="IPR000876">
    <property type="entry name" value="Ribosomal_eS4"/>
</dbReference>
<dbReference type="Pfam" id="PF00900">
    <property type="entry name" value="Ribosomal_S4e"/>
    <property type="match status" value="1"/>
</dbReference>
<dbReference type="InterPro" id="IPR018199">
    <property type="entry name" value="Ribosomal_eS4_N_CS"/>
</dbReference>
<dbReference type="GO" id="GO:0006412">
    <property type="term" value="P:translation"/>
    <property type="evidence" value="ECO:0007669"/>
    <property type="project" value="InterPro"/>
</dbReference>
<dbReference type="HAMAP" id="MF_00485">
    <property type="entry name" value="Ribosomal_eS4"/>
    <property type="match status" value="1"/>
</dbReference>
<sequence length="264" mass="30236">MARGPKRHLKRLNAPHKWMLNKLGGRYAPRPSTGPHKLRESLPLIILLRNKLKYALTSREVMLILKQRLVKVDGKVRTDSNYPAGFMDVISIEKTNEHYRLLYDTKGRFFIHSIPQKETKFKLCKVKKIQLGQKGIPFLITNDGRTIRYPDPLIKANDTIKLDVTTGKITNFCKFDIGNLVMVTGGRNTGRMGVITKREKHQGSFDIVHIKDAKGHDFVTRATNVFVIAKGKKPLISIPKDFGVKLSIIEERDKRLEKSQKKKK</sequence>
<dbReference type="SMART" id="SM00739">
    <property type="entry name" value="KOW"/>
    <property type="match status" value="1"/>
</dbReference>
<dbReference type="InterPro" id="IPR002942">
    <property type="entry name" value="S4_RNA-bd"/>
</dbReference>
<dbReference type="Gene3D" id="3.10.290.10">
    <property type="entry name" value="RNA-binding S4 domain"/>
    <property type="match status" value="1"/>
</dbReference>
<dbReference type="Pfam" id="PF01479">
    <property type="entry name" value="S4"/>
    <property type="match status" value="1"/>
</dbReference>
<dbReference type="PROSITE" id="PS00528">
    <property type="entry name" value="RIBOSOMAL_S4E"/>
    <property type="match status" value="1"/>
</dbReference>
<evidence type="ECO:0000256" key="2">
    <source>
        <dbReference type="ARBA" id="ARBA00022730"/>
    </source>
</evidence>
<dbReference type="GO" id="GO:0003735">
    <property type="term" value="F:structural constituent of ribosome"/>
    <property type="evidence" value="ECO:0007669"/>
    <property type="project" value="UniProtKB-UniRule"/>
</dbReference>
<dbReference type="InterPro" id="IPR036986">
    <property type="entry name" value="S4_RNA-bd_sf"/>
</dbReference>
<dbReference type="PIRSF" id="PIRSF002116">
    <property type="entry name" value="Ribosomal_S4"/>
    <property type="match status" value="1"/>
</dbReference>
<dbReference type="Pfam" id="PF08071">
    <property type="entry name" value="RS4NT"/>
    <property type="match status" value="1"/>
</dbReference>
<dbReference type="GO" id="GO:0022627">
    <property type="term" value="C:cytosolic small ribosomal subunit"/>
    <property type="evidence" value="ECO:0007669"/>
    <property type="project" value="TreeGrafter"/>
</dbReference>
<evidence type="ECO:0000256" key="3">
    <source>
        <dbReference type="ARBA" id="ARBA00022884"/>
    </source>
</evidence>
<keyword evidence="3 6" id="KW-0694">RNA-binding</keyword>
<dbReference type="Pfam" id="PF00467">
    <property type="entry name" value="KOW"/>
    <property type="match status" value="1"/>
</dbReference>
<dbReference type="CDD" id="cd00165">
    <property type="entry name" value="S4"/>
    <property type="match status" value="1"/>
</dbReference>
<dbReference type="InterPro" id="IPR005824">
    <property type="entry name" value="KOW"/>
</dbReference>
<evidence type="ECO:0000313" key="9">
    <source>
        <dbReference type="EMBL" id="KAJ5067855.1"/>
    </source>
</evidence>
<evidence type="ECO:0000259" key="8">
    <source>
        <dbReference type="SMART" id="SM00739"/>
    </source>
</evidence>
<evidence type="ECO:0000256" key="1">
    <source>
        <dbReference type="ARBA" id="ARBA00007500"/>
    </source>
</evidence>
<dbReference type="Gene3D" id="2.30.30.30">
    <property type="match status" value="1"/>
</dbReference>
<dbReference type="Pfam" id="PF16121">
    <property type="entry name" value="40S_S4_C"/>
    <property type="match status" value="1"/>
</dbReference>
<dbReference type="FunFam" id="2.30.30.30:FF:000005">
    <property type="entry name" value="40S ribosomal protein S4"/>
    <property type="match status" value="1"/>
</dbReference>
<name>A0A9Q0L8L9_ANAIG</name>
<comment type="caution">
    <text evidence="9">The sequence shown here is derived from an EMBL/GenBank/DDBJ whole genome shotgun (WGS) entry which is preliminary data.</text>
</comment>
<accession>A0A9Q0L8L9</accession>
<dbReference type="PANTHER" id="PTHR11581:SF0">
    <property type="entry name" value="SMALL RIBOSOMAL SUBUNIT PROTEIN ES4"/>
    <property type="match status" value="1"/>
</dbReference>
<reference evidence="9" key="1">
    <citation type="submission" date="2022-10" db="EMBL/GenBank/DDBJ databases">
        <title>Novel sulphate-reducing endosymbionts in the free-living metamonad Anaeramoeba.</title>
        <authorList>
            <person name="Jerlstrom-Hultqvist J."/>
            <person name="Cepicka I."/>
            <person name="Gallot-Lavallee L."/>
            <person name="Salas-Leiva D."/>
            <person name="Curtis B.A."/>
            <person name="Zahonova K."/>
            <person name="Pipaliya S."/>
            <person name="Dacks J."/>
            <person name="Roger A.J."/>
        </authorList>
    </citation>
    <scope>NUCLEOTIDE SEQUENCE</scope>
    <source>
        <strain evidence="9">BMAN</strain>
    </source>
</reference>
<dbReference type="PROSITE" id="PS50889">
    <property type="entry name" value="S4"/>
    <property type="match status" value="1"/>
</dbReference>
<dbReference type="Gene3D" id="2.40.50.740">
    <property type="match status" value="1"/>
</dbReference>
<dbReference type="InterPro" id="IPR013843">
    <property type="entry name" value="Ribosomal_eS4_N"/>
</dbReference>
<dbReference type="InterPro" id="IPR013845">
    <property type="entry name" value="Ribosomal_eS4_central_region"/>
</dbReference>
<dbReference type="OrthoDB" id="1109245at2759"/>
<dbReference type="OMA" id="CIVTIRD"/>
<dbReference type="CDD" id="cd06087">
    <property type="entry name" value="KOW_RPS4"/>
    <property type="match status" value="1"/>
</dbReference>
<keyword evidence="10" id="KW-1185">Reference proteome</keyword>
<dbReference type="SMART" id="SM00363">
    <property type="entry name" value="S4"/>
    <property type="match status" value="1"/>
</dbReference>
<dbReference type="InterPro" id="IPR041982">
    <property type="entry name" value="Ribosomal_eS4_KOW"/>
</dbReference>
<dbReference type="PANTHER" id="PTHR11581">
    <property type="entry name" value="30S/40S RIBOSOMAL PROTEIN S4"/>
    <property type="match status" value="1"/>
</dbReference>
<dbReference type="InterPro" id="IPR032277">
    <property type="entry name" value="Ribosomal_eS4_C"/>
</dbReference>
<keyword evidence="2 6" id="KW-0699">rRNA-binding</keyword>
<dbReference type="FunFam" id="2.40.50.740:FF:000001">
    <property type="entry name" value="40S ribosomal protein S4"/>
    <property type="match status" value="1"/>
</dbReference>
<evidence type="ECO:0000256" key="6">
    <source>
        <dbReference type="PIRNR" id="PIRNR002116"/>
    </source>
</evidence>
<dbReference type="FunFam" id="3.10.290.10:FF:000002">
    <property type="entry name" value="40S ribosomal protein S4"/>
    <property type="match status" value="1"/>
</dbReference>
<gene>
    <name evidence="9" type="ORF">M0811_03045</name>
</gene>
<evidence type="ECO:0000256" key="4">
    <source>
        <dbReference type="ARBA" id="ARBA00022980"/>
    </source>
</evidence>
<dbReference type="AlphaFoldDB" id="A0A9Q0L8L9"/>
<evidence type="ECO:0000313" key="10">
    <source>
        <dbReference type="Proteomes" id="UP001149090"/>
    </source>
</evidence>
<protein>
    <recommendedName>
        <fullName evidence="6">40S ribosomal protein S4</fullName>
    </recommendedName>
</protein>
<evidence type="ECO:0000259" key="7">
    <source>
        <dbReference type="SMART" id="SM00363"/>
    </source>
</evidence>